<evidence type="ECO:0000256" key="7">
    <source>
        <dbReference type="ARBA" id="ARBA00023136"/>
    </source>
</evidence>
<dbReference type="GO" id="GO:0007005">
    <property type="term" value="P:mitochondrion organization"/>
    <property type="evidence" value="ECO:0007669"/>
    <property type="project" value="TreeGrafter"/>
</dbReference>
<dbReference type="AlphaFoldDB" id="A0A9P6JNN8"/>
<keyword evidence="7 8" id="KW-0472">Membrane</keyword>
<organism evidence="11 12">
    <name type="scientific">Crepidotus variabilis</name>
    <dbReference type="NCBI Taxonomy" id="179855"/>
    <lineage>
        <taxon>Eukaryota</taxon>
        <taxon>Fungi</taxon>
        <taxon>Dikarya</taxon>
        <taxon>Basidiomycota</taxon>
        <taxon>Agaricomycotina</taxon>
        <taxon>Agaricomycetes</taxon>
        <taxon>Agaricomycetidae</taxon>
        <taxon>Agaricales</taxon>
        <taxon>Agaricineae</taxon>
        <taxon>Crepidotaceae</taxon>
        <taxon>Crepidotus</taxon>
    </lineage>
</organism>
<dbReference type="InterPro" id="IPR050931">
    <property type="entry name" value="Mito_Protein_Transport_Metaxin"/>
</dbReference>
<sequence>MADILPAEGIVLHIWSGLWDLSSFEPHSMAAVLYLQLAIPGKFRVAETSNPDTSPSGQLPYLVHEQHVVSTLPSIIKYVSDLRNADHTQYPNANLDANLTPSQKAQASAWAAHAESHLGDLVAHALYSVDDNWTKMTGPALASMYPIPQKYYVPRRIRTSYHLKLDAAGLWNALVEEKPEDKPFQKEKIHATQDIKSNPKVTGAFEKQKVVEKVRTELNLYQELLGTKTFLFREHPTSLDVIIAAHFILLLEPPYPDSLVKDLLAESYPSLAEYARRVHDLAFATGKPAIQPISPSFSLGLLLPSWPNRSATTRKPLDPEDIQFNRMRWAFFGLAAGAFATYIAIVFKDVEIKIVRAEQLEAPLKDSDGSESASL</sequence>
<dbReference type="InterPro" id="IPR033468">
    <property type="entry name" value="Metaxin_GST"/>
</dbReference>
<evidence type="ECO:0000256" key="1">
    <source>
        <dbReference type="ARBA" id="ARBA00004294"/>
    </source>
</evidence>
<dbReference type="SUPFAM" id="SSF47616">
    <property type="entry name" value="GST C-terminal domain-like"/>
    <property type="match status" value="1"/>
</dbReference>
<evidence type="ECO:0000256" key="8">
    <source>
        <dbReference type="SAM" id="Phobius"/>
    </source>
</evidence>
<comment type="similarity">
    <text evidence="2">Belongs to the metaxin family.</text>
</comment>
<keyword evidence="8" id="KW-0812">Transmembrane</keyword>
<keyword evidence="5" id="KW-0653">Protein transport</keyword>
<dbReference type="GO" id="GO:0001401">
    <property type="term" value="C:SAM complex"/>
    <property type="evidence" value="ECO:0007669"/>
    <property type="project" value="InterPro"/>
</dbReference>
<dbReference type="OrthoDB" id="5835136at2759"/>
<dbReference type="InterPro" id="IPR019564">
    <property type="entry name" value="Sam37/metaxin_N"/>
</dbReference>
<dbReference type="EMBL" id="MU157865">
    <property type="protein sequence ID" value="KAF9526998.1"/>
    <property type="molecule type" value="Genomic_DNA"/>
</dbReference>
<feature type="domain" description="Mitochondrial outer membrane transport complex Sam37/metaxin N-terminal" evidence="9">
    <location>
        <begin position="28"/>
        <end position="158"/>
    </location>
</feature>
<feature type="domain" description="Metaxin glutathione S-transferase" evidence="10">
    <location>
        <begin position="216"/>
        <end position="278"/>
    </location>
</feature>
<dbReference type="Gene3D" id="1.20.1050.10">
    <property type="match status" value="1"/>
</dbReference>
<evidence type="ECO:0000313" key="12">
    <source>
        <dbReference type="Proteomes" id="UP000807306"/>
    </source>
</evidence>
<dbReference type="GO" id="GO:0015031">
    <property type="term" value="P:protein transport"/>
    <property type="evidence" value="ECO:0007669"/>
    <property type="project" value="UniProtKB-KW"/>
</dbReference>
<evidence type="ECO:0000259" key="9">
    <source>
        <dbReference type="Pfam" id="PF10568"/>
    </source>
</evidence>
<evidence type="ECO:0008006" key="13">
    <source>
        <dbReference type="Google" id="ProtNLM"/>
    </source>
</evidence>
<keyword evidence="3" id="KW-0813">Transport</keyword>
<evidence type="ECO:0000256" key="3">
    <source>
        <dbReference type="ARBA" id="ARBA00022448"/>
    </source>
</evidence>
<comment type="caution">
    <text evidence="11">The sequence shown here is derived from an EMBL/GenBank/DDBJ whole genome shotgun (WGS) entry which is preliminary data.</text>
</comment>
<evidence type="ECO:0000256" key="2">
    <source>
        <dbReference type="ARBA" id="ARBA00009170"/>
    </source>
</evidence>
<protein>
    <recommendedName>
        <fullName evidence="13">Mitochondrial outer membrane transport complex Sam37/metaxin N-terminal domain-containing protein</fullName>
    </recommendedName>
</protein>
<dbReference type="CDD" id="cd03054">
    <property type="entry name" value="GST_N_Metaxin"/>
    <property type="match status" value="1"/>
</dbReference>
<evidence type="ECO:0000259" key="10">
    <source>
        <dbReference type="Pfam" id="PF17171"/>
    </source>
</evidence>
<comment type="subcellular location">
    <subcellularLocation>
        <location evidence="1">Mitochondrion outer membrane</location>
    </subcellularLocation>
</comment>
<evidence type="ECO:0000256" key="5">
    <source>
        <dbReference type="ARBA" id="ARBA00022927"/>
    </source>
</evidence>
<keyword evidence="6" id="KW-0496">Mitochondrion</keyword>
<evidence type="ECO:0000313" key="11">
    <source>
        <dbReference type="EMBL" id="KAF9526998.1"/>
    </source>
</evidence>
<feature type="transmembrane region" description="Helical" evidence="8">
    <location>
        <begin position="329"/>
        <end position="347"/>
    </location>
</feature>
<gene>
    <name evidence="11" type="ORF">CPB83DRAFT_908009</name>
</gene>
<accession>A0A9P6JNN8</accession>
<evidence type="ECO:0000256" key="6">
    <source>
        <dbReference type="ARBA" id="ARBA00023128"/>
    </source>
</evidence>
<proteinExistence type="inferred from homology"/>
<dbReference type="Pfam" id="PF10568">
    <property type="entry name" value="Tom37"/>
    <property type="match status" value="1"/>
</dbReference>
<evidence type="ECO:0000256" key="4">
    <source>
        <dbReference type="ARBA" id="ARBA00022787"/>
    </source>
</evidence>
<dbReference type="PANTHER" id="PTHR12289:SF41">
    <property type="entry name" value="FAILED AXON CONNECTIONS-RELATED"/>
    <property type="match status" value="1"/>
</dbReference>
<keyword evidence="4" id="KW-1000">Mitochondrion outer membrane</keyword>
<keyword evidence="8" id="KW-1133">Transmembrane helix</keyword>
<name>A0A9P6JNN8_9AGAR</name>
<dbReference type="Proteomes" id="UP000807306">
    <property type="component" value="Unassembled WGS sequence"/>
</dbReference>
<dbReference type="InterPro" id="IPR036282">
    <property type="entry name" value="Glutathione-S-Trfase_C_sf"/>
</dbReference>
<reference evidence="11" key="1">
    <citation type="submission" date="2020-11" db="EMBL/GenBank/DDBJ databases">
        <authorList>
            <consortium name="DOE Joint Genome Institute"/>
            <person name="Ahrendt S."/>
            <person name="Riley R."/>
            <person name="Andreopoulos W."/>
            <person name="Labutti K."/>
            <person name="Pangilinan J."/>
            <person name="Ruiz-Duenas F.J."/>
            <person name="Barrasa J.M."/>
            <person name="Sanchez-Garcia M."/>
            <person name="Camarero S."/>
            <person name="Miyauchi S."/>
            <person name="Serrano A."/>
            <person name="Linde D."/>
            <person name="Babiker R."/>
            <person name="Drula E."/>
            <person name="Ayuso-Fernandez I."/>
            <person name="Pacheco R."/>
            <person name="Padilla G."/>
            <person name="Ferreira P."/>
            <person name="Barriuso J."/>
            <person name="Kellner H."/>
            <person name="Castanera R."/>
            <person name="Alfaro M."/>
            <person name="Ramirez L."/>
            <person name="Pisabarro A.G."/>
            <person name="Kuo A."/>
            <person name="Tritt A."/>
            <person name="Lipzen A."/>
            <person name="He G."/>
            <person name="Yan M."/>
            <person name="Ng V."/>
            <person name="Cullen D."/>
            <person name="Martin F."/>
            <person name="Rosso M.-N."/>
            <person name="Henrissat B."/>
            <person name="Hibbett D."/>
            <person name="Martinez A.T."/>
            <person name="Grigoriev I.V."/>
        </authorList>
    </citation>
    <scope>NUCLEOTIDE SEQUENCE</scope>
    <source>
        <strain evidence="11">CBS 506.95</strain>
    </source>
</reference>
<dbReference type="PANTHER" id="PTHR12289">
    <property type="entry name" value="METAXIN RELATED"/>
    <property type="match status" value="1"/>
</dbReference>
<dbReference type="Pfam" id="PF17171">
    <property type="entry name" value="GST_C_6"/>
    <property type="match status" value="1"/>
</dbReference>
<keyword evidence="12" id="KW-1185">Reference proteome</keyword>